<dbReference type="RefSeq" id="WP_055335667.1">
    <property type="nucleotide sequence ID" value="NZ_CDNF01000006.1"/>
</dbReference>
<accession>A0A0C7LC81</accession>
<organism evidence="3 4">
    <name type="scientific">Paraclostridium sordellii</name>
    <name type="common">Clostridium sordellii</name>
    <dbReference type="NCBI Taxonomy" id="1505"/>
    <lineage>
        <taxon>Bacteria</taxon>
        <taxon>Bacillati</taxon>
        <taxon>Bacillota</taxon>
        <taxon>Clostridia</taxon>
        <taxon>Peptostreptococcales</taxon>
        <taxon>Peptostreptococcaceae</taxon>
        <taxon>Paraclostridium</taxon>
    </lineage>
</organism>
<evidence type="ECO:0000256" key="2">
    <source>
        <dbReference type="ARBA" id="ARBA00023274"/>
    </source>
</evidence>
<evidence type="ECO:0000313" key="4">
    <source>
        <dbReference type="Proteomes" id="UP000049127"/>
    </source>
</evidence>
<dbReference type="GO" id="GO:0005840">
    <property type="term" value="C:ribosome"/>
    <property type="evidence" value="ECO:0007669"/>
    <property type="project" value="UniProtKB-KW"/>
</dbReference>
<proteinExistence type="predicted"/>
<dbReference type="InterPro" id="IPR014722">
    <property type="entry name" value="Rib_uL2_dom2"/>
</dbReference>
<dbReference type="EMBL" id="CEKZ01000004">
    <property type="protein sequence ID" value="CEP41204.1"/>
    <property type="molecule type" value="Genomic_DNA"/>
</dbReference>
<protein>
    <submittedName>
        <fullName evidence="3">Ribosomal protein</fullName>
    </submittedName>
</protein>
<dbReference type="CDD" id="cd06088">
    <property type="entry name" value="KOW_RPL14"/>
    <property type="match status" value="1"/>
</dbReference>
<dbReference type="GO" id="GO:1990904">
    <property type="term" value="C:ribonucleoprotein complex"/>
    <property type="evidence" value="ECO:0007669"/>
    <property type="project" value="UniProtKB-KW"/>
</dbReference>
<keyword evidence="1 3" id="KW-0689">Ribosomal protein</keyword>
<dbReference type="Proteomes" id="UP000049127">
    <property type="component" value="Unassembled WGS sequence"/>
</dbReference>
<dbReference type="SUPFAM" id="SSF50104">
    <property type="entry name" value="Translation proteins SH3-like domain"/>
    <property type="match status" value="1"/>
</dbReference>
<sequence length="91" mass="10537">MLSKDLCIGQVVRNLSGRDTGRLFFIVKVVDKEYVLISDGKKRKLEKPKLKKVKHLQKYDIINNVVKYKIESNNSINNAFIRAELGKLNYV</sequence>
<dbReference type="AlphaFoldDB" id="A0A0C7LC81"/>
<evidence type="ECO:0000256" key="1">
    <source>
        <dbReference type="ARBA" id="ARBA00022980"/>
    </source>
</evidence>
<dbReference type="InterPro" id="IPR008991">
    <property type="entry name" value="Translation_prot_SH3-like_sf"/>
</dbReference>
<reference evidence="4" key="1">
    <citation type="submission" date="2015-01" db="EMBL/GenBank/DDBJ databases">
        <authorList>
            <person name="Aslett M.A."/>
            <person name="De Silva N."/>
        </authorList>
    </citation>
    <scope>NUCLEOTIDE SEQUENCE [LARGE SCALE GENOMIC DNA]</scope>
    <source>
        <strain evidence="4">R28058</strain>
    </source>
</reference>
<evidence type="ECO:0000313" key="3">
    <source>
        <dbReference type="EMBL" id="CEP41204.1"/>
    </source>
</evidence>
<dbReference type="OrthoDB" id="1683515at2"/>
<dbReference type="Gene3D" id="2.30.30.30">
    <property type="match status" value="1"/>
</dbReference>
<keyword evidence="2" id="KW-0687">Ribonucleoprotein</keyword>
<gene>
    <name evidence="3" type="ORF">R28058_34581</name>
</gene>
<name>A0A0C7LC81_PARSO</name>
<dbReference type="InterPro" id="IPR041985">
    <property type="entry name" value="Ribosomal_eL14_KOW"/>
</dbReference>